<feature type="region of interest" description="Disordered" evidence="1">
    <location>
        <begin position="1"/>
        <end position="60"/>
    </location>
</feature>
<evidence type="ECO:0000313" key="3">
    <source>
        <dbReference type="Proteomes" id="UP000326396"/>
    </source>
</evidence>
<protein>
    <submittedName>
        <fullName evidence="2">Uncharacterized protein</fullName>
    </submittedName>
</protein>
<name>A0A5N6Q0K0_9ASTR</name>
<sequence length="113" mass="12298">MHSDDHKERRKQRTDLELVKEQGISLKPKPLRGAEDRELIGPVPPASTAAPQGRSAEGEQSWEARRLQAAGLGRRTRAQVPQALGVFVADGRSGEAGSTERGRWGLGATRMCD</sequence>
<proteinExistence type="predicted"/>
<evidence type="ECO:0000313" key="2">
    <source>
        <dbReference type="EMBL" id="KAD7477667.1"/>
    </source>
</evidence>
<dbReference type="Proteomes" id="UP000326396">
    <property type="component" value="Linkage Group LG1"/>
</dbReference>
<comment type="caution">
    <text evidence="2">The sequence shown here is derived from an EMBL/GenBank/DDBJ whole genome shotgun (WGS) entry which is preliminary data.</text>
</comment>
<gene>
    <name evidence="2" type="ORF">E3N88_00803</name>
</gene>
<dbReference type="AlphaFoldDB" id="A0A5N6Q0K0"/>
<accession>A0A5N6Q0K0</accession>
<keyword evidence="3" id="KW-1185">Reference proteome</keyword>
<organism evidence="2 3">
    <name type="scientific">Mikania micrantha</name>
    <name type="common">bitter vine</name>
    <dbReference type="NCBI Taxonomy" id="192012"/>
    <lineage>
        <taxon>Eukaryota</taxon>
        <taxon>Viridiplantae</taxon>
        <taxon>Streptophyta</taxon>
        <taxon>Embryophyta</taxon>
        <taxon>Tracheophyta</taxon>
        <taxon>Spermatophyta</taxon>
        <taxon>Magnoliopsida</taxon>
        <taxon>eudicotyledons</taxon>
        <taxon>Gunneridae</taxon>
        <taxon>Pentapetalae</taxon>
        <taxon>asterids</taxon>
        <taxon>campanulids</taxon>
        <taxon>Asterales</taxon>
        <taxon>Asteraceae</taxon>
        <taxon>Asteroideae</taxon>
        <taxon>Heliantheae alliance</taxon>
        <taxon>Eupatorieae</taxon>
        <taxon>Mikania</taxon>
    </lineage>
</organism>
<feature type="region of interest" description="Disordered" evidence="1">
    <location>
        <begin position="92"/>
        <end position="113"/>
    </location>
</feature>
<reference evidence="2 3" key="1">
    <citation type="submission" date="2019-05" db="EMBL/GenBank/DDBJ databases">
        <title>Mikania micrantha, genome provides insights into the molecular mechanism of rapid growth.</title>
        <authorList>
            <person name="Liu B."/>
        </authorList>
    </citation>
    <scope>NUCLEOTIDE SEQUENCE [LARGE SCALE GENOMIC DNA]</scope>
    <source>
        <strain evidence="2">NLD-2019</strain>
        <tissue evidence="2">Leaf</tissue>
    </source>
</reference>
<evidence type="ECO:0000256" key="1">
    <source>
        <dbReference type="SAM" id="MobiDB-lite"/>
    </source>
</evidence>
<feature type="compositionally biased region" description="Basic and acidic residues" evidence="1">
    <location>
        <begin position="1"/>
        <end position="20"/>
    </location>
</feature>
<dbReference type="EMBL" id="SZYD01000001">
    <property type="protein sequence ID" value="KAD7477667.1"/>
    <property type="molecule type" value="Genomic_DNA"/>
</dbReference>